<comment type="subunit">
    <text evidence="5">Homodimer.</text>
</comment>
<geneLocation type="plasmid" evidence="7 8">
    <name>unnamed2</name>
</geneLocation>
<comment type="similarity">
    <text evidence="5">Belongs to the rhamnose mutarotase family.</text>
</comment>
<dbReference type="RefSeq" id="WP_142824930.1">
    <property type="nucleotide sequence ID" value="NZ_CP117270.1"/>
</dbReference>
<feature type="binding site" evidence="5">
    <location>
        <begin position="80"/>
        <end position="81"/>
    </location>
    <ligand>
        <name>substrate</name>
    </ligand>
</feature>
<gene>
    <name evidence="5 7" type="primary">rhaM</name>
    <name evidence="7" type="ORF">PR018_28265</name>
</gene>
<dbReference type="EC" id="5.1.3.32" evidence="5 6"/>
<evidence type="ECO:0000256" key="3">
    <source>
        <dbReference type="ARBA" id="ARBA00023277"/>
    </source>
</evidence>
<keyword evidence="2 5" id="KW-0413">Isomerase</keyword>
<comment type="function">
    <text evidence="5">Involved in the anomeric conversion of L-rhamnose.</text>
</comment>
<accession>A0ABY8ISJ1</accession>
<evidence type="ECO:0000256" key="4">
    <source>
        <dbReference type="ARBA" id="ARBA00023308"/>
    </source>
</evidence>
<evidence type="ECO:0000313" key="7">
    <source>
        <dbReference type="EMBL" id="WFS26574.1"/>
    </source>
</evidence>
<evidence type="ECO:0000313" key="8">
    <source>
        <dbReference type="Proteomes" id="UP000318939"/>
    </source>
</evidence>
<sequence>MTGELEKYAFKMRLNPGMEAEYRRRHDEIWPELVDLLHISGASDYSIHLDRETNTLFGVLTRPKGHTMASLPAHPVMQRWWAHMADIMATNPDNSPEQSDLVTLFHLP</sequence>
<dbReference type="InterPro" id="IPR013448">
    <property type="entry name" value="L-rhamnose_mutarotase"/>
</dbReference>
<reference evidence="7" key="2">
    <citation type="journal article" date="2023" name="MicrobiologyOpen">
        <title>Genomics of the tumorigenes clade of the family Rhizobiaceae and description of Rhizobium rhododendri sp. nov.</title>
        <authorList>
            <person name="Kuzmanovic N."/>
            <person name="diCenzo G.C."/>
            <person name="Bunk B."/>
            <person name="Sproeer C."/>
            <person name="Fruehling A."/>
            <person name="Neumann-Schaal M."/>
            <person name="Overmann J."/>
            <person name="Smalla K."/>
        </authorList>
    </citation>
    <scope>NUCLEOTIDE SEQUENCE</scope>
    <source>
        <strain evidence="7">Rho-6.2</strain>
        <plasmid evidence="7">unnamed2</plasmid>
    </source>
</reference>
<organism evidence="7 8">
    <name type="scientific">Rhizobium rhododendri</name>
    <dbReference type="NCBI Taxonomy" id="2506430"/>
    <lineage>
        <taxon>Bacteria</taxon>
        <taxon>Pseudomonadati</taxon>
        <taxon>Pseudomonadota</taxon>
        <taxon>Alphaproteobacteria</taxon>
        <taxon>Hyphomicrobiales</taxon>
        <taxon>Rhizobiaceae</taxon>
        <taxon>Rhizobium/Agrobacterium group</taxon>
        <taxon>Rhizobium</taxon>
    </lineage>
</organism>
<dbReference type="InterPro" id="IPR011008">
    <property type="entry name" value="Dimeric_a/b-barrel"/>
</dbReference>
<keyword evidence="8" id="KW-1185">Reference proteome</keyword>
<dbReference type="GO" id="GO:0062192">
    <property type="term" value="F:L-rhamnose mutarotase activity"/>
    <property type="evidence" value="ECO:0007669"/>
    <property type="project" value="UniProtKB-EC"/>
</dbReference>
<comment type="subcellular location">
    <subcellularLocation>
        <location evidence="5">Cytoplasm</location>
    </subcellularLocation>
</comment>
<feature type="binding site" evidence="5">
    <location>
        <position position="22"/>
    </location>
    <ligand>
        <name>substrate</name>
    </ligand>
</feature>
<evidence type="ECO:0000256" key="6">
    <source>
        <dbReference type="NCBIfam" id="TIGR02625"/>
    </source>
</evidence>
<dbReference type="Pfam" id="PF05336">
    <property type="entry name" value="rhaM"/>
    <property type="match status" value="1"/>
</dbReference>
<dbReference type="HAMAP" id="MF_01663">
    <property type="entry name" value="L_rham_rotase"/>
    <property type="match status" value="1"/>
</dbReference>
<dbReference type="PANTHER" id="PTHR34389:SF2">
    <property type="entry name" value="L-RHAMNOSE MUTAROTASE"/>
    <property type="match status" value="1"/>
</dbReference>
<feature type="active site" description="Proton donor" evidence="5">
    <location>
        <position position="26"/>
    </location>
</feature>
<protein>
    <recommendedName>
        <fullName evidence="5 6">L-rhamnose mutarotase</fullName>
        <ecNumber evidence="5 6">5.1.3.32</ecNumber>
    </recommendedName>
    <alternativeName>
        <fullName evidence="5">Rhamnose 1-epimerase</fullName>
    </alternativeName>
    <alternativeName>
        <fullName evidence="5">Type-3 mutarotase</fullName>
    </alternativeName>
</protein>
<keyword evidence="3 5" id="KW-0119">Carbohydrate metabolism</keyword>
<dbReference type="NCBIfam" id="TIGR02625">
    <property type="entry name" value="YiiL_rotase"/>
    <property type="match status" value="1"/>
</dbReference>
<comment type="catalytic activity">
    <reaction evidence="5">
        <text>alpha-L-rhamnose = beta-L-rhamnose</text>
        <dbReference type="Rhea" id="RHEA:25584"/>
        <dbReference type="ChEBI" id="CHEBI:27586"/>
        <dbReference type="ChEBI" id="CHEBI:27907"/>
        <dbReference type="EC" id="5.1.3.32"/>
    </reaction>
</comment>
<name>A0ABY8ISJ1_9HYPH</name>
<proteinExistence type="inferred from homology"/>
<dbReference type="PANTHER" id="PTHR34389">
    <property type="entry name" value="L-RHAMNOSE MUTAROTASE"/>
    <property type="match status" value="1"/>
</dbReference>
<feature type="binding site" evidence="5">
    <location>
        <position position="45"/>
    </location>
    <ligand>
        <name>substrate</name>
    </ligand>
</feature>
<dbReference type="SUPFAM" id="SSF54909">
    <property type="entry name" value="Dimeric alpha+beta barrel"/>
    <property type="match status" value="1"/>
</dbReference>
<dbReference type="Gene3D" id="3.30.70.100">
    <property type="match status" value="1"/>
</dbReference>
<dbReference type="EMBL" id="CP117270">
    <property type="protein sequence ID" value="WFS26574.1"/>
    <property type="molecule type" value="Genomic_DNA"/>
</dbReference>
<evidence type="ECO:0000256" key="5">
    <source>
        <dbReference type="HAMAP-Rule" id="MF_01663"/>
    </source>
</evidence>
<evidence type="ECO:0000256" key="1">
    <source>
        <dbReference type="ARBA" id="ARBA00022490"/>
    </source>
</evidence>
<comment type="pathway">
    <text evidence="5">Carbohydrate metabolism; L-rhamnose metabolism.</text>
</comment>
<reference evidence="7" key="1">
    <citation type="journal article" date="2019" name="Phytopathology">
        <title>A Novel Group of Rhizobium tumorigenes-Like Agrobacteria Associated with Crown Gall Disease of Rhododendron and Blueberry.</title>
        <authorList>
            <person name="Kuzmanovic N."/>
            <person name="Behrens P."/>
            <person name="Idczak E."/>
            <person name="Wagner S."/>
            <person name="Gotz M."/>
            <person name="Sproer C."/>
            <person name="Bunk B."/>
            <person name="Overmann J."/>
            <person name="Smalla K."/>
        </authorList>
    </citation>
    <scope>NUCLEOTIDE SEQUENCE</scope>
    <source>
        <strain evidence="7">Rho-6.2</strain>
    </source>
</reference>
<keyword evidence="7" id="KW-0614">Plasmid</keyword>
<evidence type="ECO:0000256" key="2">
    <source>
        <dbReference type="ARBA" id="ARBA00023235"/>
    </source>
</evidence>
<keyword evidence="1 5" id="KW-0963">Cytoplasm</keyword>
<dbReference type="Proteomes" id="UP000318939">
    <property type="component" value="Plasmid unnamed2"/>
</dbReference>
<keyword evidence="4 5" id="KW-0684">Rhamnose metabolism</keyword>
<dbReference type="InterPro" id="IPR008000">
    <property type="entry name" value="Rham/fucose_mutarotase"/>
</dbReference>